<reference evidence="1" key="1">
    <citation type="submission" date="2020-02" db="EMBL/GenBank/DDBJ databases">
        <authorList>
            <person name="Meier V. D."/>
        </authorList>
    </citation>
    <scope>NUCLEOTIDE SEQUENCE</scope>
    <source>
        <strain evidence="1">AVDCRST_MAG93</strain>
    </source>
</reference>
<protein>
    <submittedName>
        <fullName evidence="1">Uncharacterized protein</fullName>
    </submittedName>
</protein>
<dbReference type="EMBL" id="CADCTR010001133">
    <property type="protein sequence ID" value="CAA9282974.1"/>
    <property type="molecule type" value="Genomic_DNA"/>
</dbReference>
<organism evidence="1">
    <name type="scientific">uncultured Chloroflexia bacterium</name>
    <dbReference type="NCBI Taxonomy" id="1672391"/>
    <lineage>
        <taxon>Bacteria</taxon>
        <taxon>Bacillati</taxon>
        <taxon>Chloroflexota</taxon>
        <taxon>Chloroflexia</taxon>
        <taxon>environmental samples</taxon>
    </lineage>
</organism>
<evidence type="ECO:0000313" key="1">
    <source>
        <dbReference type="EMBL" id="CAA9282974.1"/>
    </source>
</evidence>
<sequence length="43" mass="4528">MNKKLLTIGAVVILVAGSLFGPTWSASAAPKDLVVADDRKDCR</sequence>
<dbReference type="AlphaFoldDB" id="A0A6J4JNM5"/>
<gene>
    <name evidence="1" type="ORF">AVDCRST_MAG93-3317</name>
</gene>
<name>A0A6J4JNM5_9CHLR</name>
<proteinExistence type="predicted"/>
<accession>A0A6J4JNM5</accession>